<name>A0ABP6R7L5_9MICC</name>
<dbReference type="Proteomes" id="UP001501736">
    <property type="component" value="Unassembled WGS sequence"/>
</dbReference>
<sequence length="86" mass="9037">MGSLTWAEPVTTLDTVFGETRASAATSFIVARGLRGGMFASISPTAAGAGSPPGRRGPRRIQNRIVEKVPTCSKPTFRYVRSAAAL</sequence>
<proteinExistence type="predicted"/>
<gene>
    <name evidence="1" type="ORF">GCM10020260_04080</name>
</gene>
<accession>A0ABP6R7L5</accession>
<reference evidence="2" key="1">
    <citation type="journal article" date="2019" name="Int. J. Syst. Evol. Microbiol.">
        <title>The Global Catalogue of Microorganisms (GCM) 10K type strain sequencing project: providing services to taxonomists for standard genome sequencing and annotation.</title>
        <authorList>
            <consortium name="The Broad Institute Genomics Platform"/>
            <consortium name="The Broad Institute Genome Sequencing Center for Infectious Disease"/>
            <person name="Wu L."/>
            <person name="Ma J."/>
        </authorList>
    </citation>
    <scope>NUCLEOTIDE SEQUENCE [LARGE SCALE GENOMIC DNA]</scope>
    <source>
        <strain evidence="2">JCM 11483</strain>
    </source>
</reference>
<organism evidence="1 2">
    <name type="scientific">Nesterenkonia halobia</name>
    <dbReference type="NCBI Taxonomy" id="37922"/>
    <lineage>
        <taxon>Bacteria</taxon>
        <taxon>Bacillati</taxon>
        <taxon>Actinomycetota</taxon>
        <taxon>Actinomycetes</taxon>
        <taxon>Micrococcales</taxon>
        <taxon>Micrococcaceae</taxon>
        <taxon>Nesterenkonia</taxon>
    </lineage>
</organism>
<comment type="caution">
    <text evidence="1">The sequence shown here is derived from an EMBL/GenBank/DDBJ whole genome shotgun (WGS) entry which is preliminary data.</text>
</comment>
<evidence type="ECO:0000313" key="1">
    <source>
        <dbReference type="EMBL" id="GAA3280172.1"/>
    </source>
</evidence>
<evidence type="ECO:0000313" key="2">
    <source>
        <dbReference type="Proteomes" id="UP001501736"/>
    </source>
</evidence>
<dbReference type="EMBL" id="BAAAYG010000002">
    <property type="protein sequence ID" value="GAA3280172.1"/>
    <property type="molecule type" value="Genomic_DNA"/>
</dbReference>
<keyword evidence="2" id="KW-1185">Reference proteome</keyword>
<protein>
    <submittedName>
        <fullName evidence="1">Uncharacterized protein</fullName>
    </submittedName>
</protein>